<protein>
    <submittedName>
        <fullName evidence="1">Uncharacterized protein</fullName>
    </submittedName>
</protein>
<name>A0A8S5VDM7_9CAUD</name>
<dbReference type="EMBL" id="BK016245">
    <property type="protein sequence ID" value="DAG04874.1"/>
    <property type="molecule type" value="Genomic_DNA"/>
</dbReference>
<evidence type="ECO:0000313" key="1">
    <source>
        <dbReference type="EMBL" id="DAG04874.1"/>
    </source>
</evidence>
<reference evidence="1" key="1">
    <citation type="journal article" date="2021" name="Proc. Natl. Acad. Sci. U.S.A.">
        <title>A Catalog of Tens of Thousands of Viruses from Human Metagenomes Reveals Hidden Associations with Chronic Diseases.</title>
        <authorList>
            <person name="Tisza M.J."/>
            <person name="Buck C.B."/>
        </authorList>
    </citation>
    <scope>NUCLEOTIDE SEQUENCE</scope>
    <source>
        <strain evidence="1">CtGa111</strain>
    </source>
</reference>
<sequence length="51" mass="5875">MSSVLIDRNAAKKVESIFEHPDKVYSVYLKTGGDVVWLQGEIELYEFLRSL</sequence>
<proteinExistence type="predicted"/>
<accession>A0A8S5VDM7</accession>
<organism evidence="1">
    <name type="scientific">Siphoviridae sp. ctGa111</name>
    <dbReference type="NCBI Taxonomy" id="2825413"/>
    <lineage>
        <taxon>Viruses</taxon>
        <taxon>Duplodnaviria</taxon>
        <taxon>Heunggongvirae</taxon>
        <taxon>Uroviricota</taxon>
        <taxon>Caudoviricetes</taxon>
    </lineage>
</organism>